<gene>
    <name evidence="1" type="ORF">EC973_009090</name>
</gene>
<dbReference type="Proteomes" id="UP000605846">
    <property type="component" value="Unassembled WGS sequence"/>
</dbReference>
<dbReference type="AlphaFoldDB" id="A0A8H7ENN0"/>
<comment type="caution">
    <text evidence="1">The sequence shown here is derived from an EMBL/GenBank/DDBJ whole genome shotgun (WGS) entry which is preliminary data.</text>
</comment>
<sequence length="504" mass="58713">MLYSKFESSIDQATDKQARSTIWCVNRLRRLIYAAKTESTESLKDMQIVANEQWTVQQINHVTAMIDLRLQKGTLNVQTLRCLIDRSMMFVREANATELIEKLVTGGVQLLDGIKNEFYGKARIEGEIDENQAMYLDIKTLSPFSDRFERCLLQRHHDESSNGLWKKYMNWPLSVQTNVMTIELVAFLKEFAASSTWSSSEQLQHLMKERKLIQGFLKEPVVFYKSFRQIAQWLISIGDWRILRVWYNAFRLVQVELHKKLDDTEKTLIYKYFPSTLSKAMSLLYGMEIEDRDTAEICQETETALNSYIYGGSCQSVDARRNEAWLAALLFPDFVKKCTFFLVQWCLSQDKWVYDMDHILSYLGWLICPSEDRRTAEAIADFESWLQALKSCQNRDSKELIRLFSSTWRDVFNGNVIVAVCMIYALLTLLPWNDDDLISMIDGMAINPNTTLTVTYCSAQRDPYDRNVLYFLMDTCMNQHNHCIESNTALTKIIEHVNNLINNH</sequence>
<keyword evidence="2" id="KW-1185">Reference proteome</keyword>
<protein>
    <submittedName>
        <fullName evidence="1">Uncharacterized protein</fullName>
    </submittedName>
</protein>
<reference evidence="1" key="1">
    <citation type="submission" date="2020-01" db="EMBL/GenBank/DDBJ databases">
        <title>Genome Sequencing of Three Apophysomyces-Like Fungal Strains Confirms a Novel Fungal Genus in the Mucoromycota with divergent Burkholderia-like Endosymbiotic Bacteria.</title>
        <authorList>
            <person name="Stajich J.E."/>
            <person name="Macias A.M."/>
            <person name="Carter-House D."/>
            <person name="Lovett B."/>
            <person name="Kasson L.R."/>
            <person name="Berry K."/>
            <person name="Grigoriev I."/>
            <person name="Chang Y."/>
            <person name="Spatafora J."/>
            <person name="Kasson M.T."/>
        </authorList>
    </citation>
    <scope>NUCLEOTIDE SEQUENCE</scope>
    <source>
        <strain evidence="1">NRRL A-21654</strain>
    </source>
</reference>
<name>A0A8H7ENN0_9FUNG</name>
<evidence type="ECO:0000313" key="1">
    <source>
        <dbReference type="EMBL" id="KAF7726027.1"/>
    </source>
</evidence>
<dbReference type="OrthoDB" id="2246451at2759"/>
<dbReference type="EMBL" id="JABAYA010000085">
    <property type="protein sequence ID" value="KAF7726027.1"/>
    <property type="molecule type" value="Genomic_DNA"/>
</dbReference>
<proteinExistence type="predicted"/>
<evidence type="ECO:0000313" key="2">
    <source>
        <dbReference type="Proteomes" id="UP000605846"/>
    </source>
</evidence>
<accession>A0A8H7ENN0</accession>
<organism evidence="1 2">
    <name type="scientific">Apophysomyces ossiformis</name>
    <dbReference type="NCBI Taxonomy" id="679940"/>
    <lineage>
        <taxon>Eukaryota</taxon>
        <taxon>Fungi</taxon>
        <taxon>Fungi incertae sedis</taxon>
        <taxon>Mucoromycota</taxon>
        <taxon>Mucoromycotina</taxon>
        <taxon>Mucoromycetes</taxon>
        <taxon>Mucorales</taxon>
        <taxon>Mucorineae</taxon>
        <taxon>Mucoraceae</taxon>
        <taxon>Apophysomyces</taxon>
    </lineage>
</organism>